<proteinExistence type="predicted"/>
<name>A0A8X6XZH8_9ARAC</name>
<accession>A0A8X6XZH8</accession>
<feature type="chain" id="PRO_5036476594" evidence="1">
    <location>
        <begin position="19"/>
        <end position="232"/>
    </location>
</feature>
<feature type="signal peptide" evidence="1">
    <location>
        <begin position="1"/>
        <end position="18"/>
    </location>
</feature>
<dbReference type="EMBL" id="BMAV01014657">
    <property type="protein sequence ID" value="GFY63220.1"/>
    <property type="molecule type" value="Genomic_DNA"/>
</dbReference>
<evidence type="ECO:0000313" key="3">
    <source>
        <dbReference type="EMBL" id="GFY63220.1"/>
    </source>
</evidence>
<evidence type="ECO:0000256" key="1">
    <source>
        <dbReference type="SAM" id="SignalP"/>
    </source>
</evidence>
<comment type="caution">
    <text evidence="3">The sequence shown here is derived from an EMBL/GenBank/DDBJ whole genome shotgun (WGS) entry which is preliminary data.</text>
</comment>
<evidence type="ECO:0000313" key="4">
    <source>
        <dbReference type="Proteomes" id="UP000886998"/>
    </source>
</evidence>
<dbReference type="Pfam" id="PF15998">
    <property type="entry name" value="DUF4773"/>
    <property type="match status" value="1"/>
</dbReference>
<keyword evidence="4" id="KW-1185">Reference proteome</keyword>
<gene>
    <name evidence="3" type="primary">AVEN_193884_1</name>
    <name evidence="3" type="ORF">TNIN_290111</name>
</gene>
<dbReference type="AlphaFoldDB" id="A0A8X6XZH8"/>
<protein>
    <submittedName>
        <fullName evidence="3">DUF4773 domain-containing protein</fullName>
    </submittedName>
</protein>
<dbReference type="PANTHER" id="PTHR36299:SF2">
    <property type="entry name" value="DUF4773 DOMAIN-CONTAINING PROTEIN"/>
    <property type="match status" value="1"/>
</dbReference>
<organism evidence="3 4">
    <name type="scientific">Trichonephila inaurata madagascariensis</name>
    <dbReference type="NCBI Taxonomy" id="2747483"/>
    <lineage>
        <taxon>Eukaryota</taxon>
        <taxon>Metazoa</taxon>
        <taxon>Ecdysozoa</taxon>
        <taxon>Arthropoda</taxon>
        <taxon>Chelicerata</taxon>
        <taxon>Arachnida</taxon>
        <taxon>Araneae</taxon>
        <taxon>Araneomorphae</taxon>
        <taxon>Entelegynae</taxon>
        <taxon>Araneoidea</taxon>
        <taxon>Nephilidae</taxon>
        <taxon>Trichonephila</taxon>
        <taxon>Trichonephila inaurata</taxon>
    </lineage>
</organism>
<dbReference type="Proteomes" id="UP000886998">
    <property type="component" value="Unassembled WGS sequence"/>
</dbReference>
<evidence type="ECO:0000259" key="2">
    <source>
        <dbReference type="Pfam" id="PF15998"/>
    </source>
</evidence>
<dbReference type="InterPro" id="IPR031941">
    <property type="entry name" value="DUF4773"/>
</dbReference>
<reference evidence="3" key="1">
    <citation type="submission" date="2020-08" db="EMBL/GenBank/DDBJ databases">
        <title>Multicomponent nature underlies the extraordinary mechanical properties of spider dragline silk.</title>
        <authorList>
            <person name="Kono N."/>
            <person name="Nakamura H."/>
            <person name="Mori M."/>
            <person name="Yoshida Y."/>
            <person name="Ohtoshi R."/>
            <person name="Malay A.D."/>
            <person name="Moran D.A.P."/>
            <person name="Tomita M."/>
            <person name="Numata K."/>
            <person name="Arakawa K."/>
        </authorList>
    </citation>
    <scope>NUCLEOTIDE SEQUENCE</scope>
</reference>
<dbReference type="PANTHER" id="PTHR36299">
    <property type="entry name" value="AGAP008005-PA"/>
    <property type="match status" value="1"/>
</dbReference>
<feature type="domain" description="DUF4773" evidence="2">
    <location>
        <begin position="37"/>
        <end position="151"/>
    </location>
</feature>
<dbReference type="OrthoDB" id="6409002at2759"/>
<keyword evidence="1" id="KW-0732">Signal</keyword>
<sequence length="232" mass="26488">MILYGIYFIFLPISFVTCYVTDNSTIVYMEEGSHSGCQCVKFECECCLVLDVPEIKLDNTICLHAAYLPKEYGISIALTFDDKILIEKSMSVRNPPSICLPIPFLKKYVHLCLTVYNLSISSSNLGACAKLDLLIWHLCKLGNVQIGCFDTRTHSVANSTPARIVVRRKREALTDIRKQKMNFAFPFNICSSSSRSMPNYYQVGLMLCVFFFVFKEFQKTHQTPLLYKCSFK</sequence>